<feature type="transmembrane region" description="Helical" evidence="1">
    <location>
        <begin position="108"/>
        <end position="133"/>
    </location>
</feature>
<accession>A0AAD5VY41</accession>
<protein>
    <submittedName>
        <fullName evidence="2">Uncharacterized protein</fullName>
    </submittedName>
</protein>
<dbReference type="EMBL" id="JANIEX010000112">
    <property type="protein sequence ID" value="KAJ3573181.1"/>
    <property type="molecule type" value="Genomic_DNA"/>
</dbReference>
<keyword evidence="1" id="KW-1133">Transmembrane helix</keyword>
<evidence type="ECO:0000313" key="2">
    <source>
        <dbReference type="EMBL" id="KAJ3573181.1"/>
    </source>
</evidence>
<keyword evidence="1" id="KW-0812">Transmembrane</keyword>
<evidence type="ECO:0000313" key="3">
    <source>
        <dbReference type="Proteomes" id="UP001213000"/>
    </source>
</evidence>
<feature type="transmembrane region" description="Helical" evidence="1">
    <location>
        <begin position="180"/>
        <end position="204"/>
    </location>
</feature>
<feature type="transmembrane region" description="Helical" evidence="1">
    <location>
        <begin position="57"/>
        <end position="79"/>
    </location>
</feature>
<gene>
    <name evidence="2" type="ORF">NP233_g2606</name>
</gene>
<reference evidence="2" key="1">
    <citation type="submission" date="2022-07" db="EMBL/GenBank/DDBJ databases">
        <title>Genome Sequence of Leucocoprinus birnbaumii.</title>
        <authorList>
            <person name="Buettner E."/>
        </authorList>
    </citation>
    <scope>NUCLEOTIDE SEQUENCE</scope>
    <source>
        <strain evidence="2">VT141</strain>
    </source>
</reference>
<comment type="caution">
    <text evidence="2">The sequence shown here is derived from an EMBL/GenBank/DDBJ whole genome shotgun (WGS) entry which is preliminary data.</text>
</comment>
<evidence type="ECO:0000256" key="1">
    <source>
        <dbReference type="SAM" id="Phobius"/>
    </source>
</evidence>
<dbReference type="AlphaFoldDB" id="A0AAD5VY41"/>
<dbReference type="Proteomes" id="UP001213000">
    <property type="component" value="Unassembled WGS sequence"/>
</dbReference>
<keyword evidence="3" id="KW-1185">Reference proteome</keyword>
<keyword evidence="1" id="KW-0472">Membrane</keyword>
<sequence>MSAIDKGPIQYTSLQPLHLERCTTLAALEAPSDTYADAPLLANDSPRVPHNRHKGKLYARGFAFVLFELVFLVFAYYTLLHPIPLQNTPQEELVILSSFSVTVTEMKAGITAMAVVWHMIACLFVKDVIAVVCSAEFMTQYRRSGALIPGKSDRVSTMTSGTIDNVVHCFGNSASREFQLAFMTTLVLIVVGPLGSGTVTIGTLSNSLKKPISVAGVQGQWGLGLDDIINQANAIMRLEGYGNTLFGYKMSSDNDTDTVLIPWPKIDVEELAEGGHLVYNSDIVLFHYECSWVPRVNFISPNASQDITLQPPLSNVLGRHYLYL</sequence>
<proteinExistence type="predicted"/>
<name>A0AAD5VY41_9AGAR</name>
<organism evidence="2 3">
    <name type="scientific">Leucocoprinus birnbaumii</name>
    <dbReference type="NCBI Taxonomy" id="56174"/>
    <lineage>
        <taxon>Eukaryota</taxon>
        <taxon>Fungi</taxon>
        <taxon>Dikarya</taxon>
        <taxon>Basidiomycota</taxon>
        <taxon>Agaricomycotina</taxon>
        <taxon>Agaricomycetes</taxon>
        <taxon>Agaricomycetidae</taxon>
        <taxon>Agaricales</taxon>
        <taxon>Agaricineae</taxon>
        <taxon>Agaricaceae</taxon>
        <taxon>Leucocoprinus</taxon>
    </lineage>
</organism>